<dbReference type="EMBL" id="CAJVQC010069174">
    <property type="protein sequence ID" value="CAG8808711.1"/>
    <property type="molecule type" value="Genomic_DNA"/>
</dbReference>
<keyword evidence="2" id="KW-1185">Reference proteome</keyword>
<accession>A0ACA9RSB4</accession>
<dbReference type="Proteomes" id="UP000789920">
    <property type="component" value="Unassembled WGS sequence"/>
</dbReference>
<evidence type="ECO:0000313" key="2">
    <source>
        <dbReference type="Proteomes" id="UP000789920"/>
    </source>
</evidence>
<protein>
    <submittedName>
        <fullName evidence="1">6855_t:CDS:1</fullName>
    </submittedName>
</protein>
<proteinExistence type="predicted"/>
<reference evidence="1" key="1">
    <citation type="submission" date="2021-06" db="EMBL/GenBank/DDBJ databases">
        <authorList>
            <person name="Kallberg Y."/>
            <person name="Tangrot J."/>
            <person name="Rosling A."/>
        </authorList>
    </citation>
    <scope>NUCLEOTIDE SEQUENCE</scope>
    <source>
        <strain evidence="1">MA461A</strain>
    </source>
</reference>
<feature type="non-terminal residue" evidence="1">
    <location>
        <position position="58"/>
    </location>
</feature>
<name>A0ACA9RSB4_9GLOM</name>
<sequence>SKNKEEILIEFKKQLHLASVNQLLNKKACDKATKLYKNAERNFEFKEIVALFVRIDEK</sequence>
<evidence type="ECO:0000313" key="1">
    <source>
        <dbReference type="EMBL" id="CAG8808711.1"/>
    </source>
</evidence>
<organism evidence="1 2">
    <name type="scientific">Racocetra persica</name>
    <dbReference type="NCBI Taxonomy" id="160502"/>
    <lineage>
        <taxon>Eukaryota</taxon>
        <taxon>Fungi</taxon>
        <taxon>Fungi incertae sedis</taxon>
        <taxon>Mucoromycota</taxon>
        <taxon>Glomeromycotina</taxon>
        <taxon>Glomeromycetes</taxon>
        <taxon>Diversisporales</taxon>
        <taxon>Gigasporaceae</taxon>
        <taxon>Racocetra</taxon>
    </lineage>
</organism>
<feature type="non-terminal residue" evidence="1">
    <location>
        <position position="1"/>
    </location>
</feature>
<comment type="caution">
    <text evidence="1">The sequence shown here is derived from an EMBL/GenBank/DDBJ whole genome shotgun (WGS) entry which is preliminary data.</text>
</comment>
<gene>
    <name evidence="1" type="ORF">RPERSI_LOCUS22692</name>
</gene>